<sequence>MHRIKTMLIYAILFSLTACTKDPANLPDKVTGKGVERPAGQPTGDLVEKLIGSAGGTLTSDDGQIELVIPEGALNSETTIGIEPVTRTLVDRSGNIALPAYRLTPHGRQFLKPVSIRFRYSSASLANIAYQDDEGKWRGIGNRQLNEADKTVTVQSTHFSDWTTYESIFMEPGESIAVEKGKTATLKVMSVTSMALAESDQGKEEFYLDEPSPIPVPVDWRIVNGPGNGTIAGVPTRATAIFNAPGTIPSNNPVEVEAKVDLKSLGYMLLFTNITITEAIKPGIHLRINGGNWIHFIDTESFVDGESYVGSEGDFPYDRHSIYIRIAGGKARGTGSWAWNDLPGTENETTFEYNVKKPAPLTSYPHRYRNNDFDVWHMSPGYIRITEFGPDQFGDVWATGEFLIERSTPFIENFNGTPPPSRVEGNFKLRME</sequence>
<dbReference type="EMBL" id="JSVC01000013">
    <property type="protein sequence ID" value="KIC94374.1"/>
    <property type="molecule type" value="Genomic_DNA"/>
</dbReference>
<protein>
    <recommendedName>
        <fullName evidence="2">ZU5 domain-containing protein</fullName>
    </recommendedName>
</protein>
<accession>A0A0C1IV35</accession>
<dbReference type="Proteomes" id="UP000031408">
    <property type="component" value="Unassembled WGS sequence"/>
</dbReference>
<feature type="signal peptide" evidence="1">
    <location>
        <begin position="1"/>
        <end position="20"/>
    </location>
</feature>
<name>A0A0C1IV35_9BACT</name>
<evidence type="ECO:0000313" key="4">
    <source>
        <dbReference type="Proteomes" id="UP000031408"/>
    </source>
</evidence>
<proteinExistence type="predicted"/>
<comment type="caution">
    <text evidence="3">The sequence shown here is derived from an EMBL/GenBank/DDBJ whole genome shotgun (WGS) entry which is preliminary data.</text>
</comment>
<organism evidence="3 4">
    <name type="scientific">Flavihumibacter solisilvae</name>
    <dbReference type="NCBI Taxonomy" id="1349421"/>
    <lineage>
        <taxon>Bacteria</taxon>
        <taxon>Pseudomonadati</taxon>
        <taxon>Bacteroidota</taxon>
        <taxon>Chitinophagia</taxon>
        <taxon>Chitinophagales</taxon>
        <taxon>Chitinophagaceae</taxon>
        <taxon>Flavihumibacter</taxon>
    </lineage>
</organism>
<dbReference type="PROSITE" id="PS51145">
    <property type="entry name" value="ZU5"/>
    <property type="match status" value="1"/>
</dbReference>
<dbReference type="OrthoDB" id="639295at2"/>
<feature type="chain" id="PRO_5002134325" description="ZU5 domain-containing protein" evidence="1">
    <location>
        <begin position="21"/>
        <end position="432"/>
    </location>
</feature>
<feature type="domain" description="ZU5" evidence="2">
    <location>
        <begin position="45"/>
        <end position="168"/>
    </location>
</feature>
<keyword evidence="4" id="KW-1185">Reference proteome</keyword>
<dbReference type="PROSITE" id="PS51257">
    <property type="entry name" value="PROKAR_LIPOPROTEIN"/>
    <property type="match status" value="1"/>
</dbReference>
<dbReference type="RefSeq" id="WP_039140134.1">
    <property type="nucleotide sequence ID" value="NZ_JSVC01000013.1"/>
</dbReference>
<evidence type="ECO:0000259" key="2">
    <source>
        <dbReference type="PROSITE" id="PS51145"/>
    </source>
</evidence>
<keyword evidence="1" id="KW-0732">Signal</keyword>
<dbReference type="Pfam" id="PF00791">
    <property type="entry name" value="ZU5"/>
    <property type="match status" value="1"/>
</dbReference>
<reference evidence="3 4" key="1">
    <citation type="submission" date="2014-11" db="EMBL/GenBank/DDBJ databases">
        <title>Genome sequence of Flavihumibacter solisilvae 3-3.</title>
        <authorList>
            <person name="Zhou G."/>
            <person name="Li M."/>
            <person name="Wang G."/>
        </authorList>
    </citation>
    <scope>NUCLEOTIDE SEQUENCE [LARGE SCALE GENOMIC DNA]</scope>
    <source>
        <strain evidence="3 4">3-3</strain>
    </source>
</reference>
<evidence type="ECO:0000313" key="3">
    <source>
        <dbReference type="EMBL" id="KIC94374.1"/>
    </source>
</evidence>
<dbReference type="InterPro" id="IPR000906">
    <property type="entry name" value="ZU5_dom"/>
</dbReference>
<evidence type="ECO:0000256" key="1">
    <source>
        <dbReference type="SAM" id="SignalP"/>
    </source>
</evidence>
<dbReference type="AlphaFoldDB" id="A0A0C1IV35"/>
<dbReference type="Gene3D" id="2.60.220.30">
    <property type="match status" value="1"/>
</dbReference>
<gene>
    <name evidence="3" type="ORF">OI18_12195</name>
</gene>